<evidence type="ECO:0000313" key="1">
    <source>
        <dbReference type="EMBL" id="APB35167.1"/>
    </source>
</evidence>
<sequence length="68" mass="7598">MVIWVNEQLDPGGLIHACLATGDETIAQQCHVNFTNNLTPEQRAQGWQARLRAVESWEQVPVNALKLS</sequence>
<dbReference type="Proteomes" id="UP000180235">
    <property type="component" value="Chromosome"/>
</dbReference>
<keyword evidence="2" id="KW-1185">Reference proteome</keyword>
<dbReference type="STRING" id="1188229.GlitD10_2823"/>
<organism evidence="1 2">
    <name type="scientific">Gloeomargarita lithophora Alchichica-D10</name>
    <dbReference type="NCBI Taxonomy" id="1188229"/>
    <lineage>
        <taxon>Bacteria</taxon>
        <taxon>Bacillati</taxon>
        <taxon>Cyanobacteriota</taxon>
        <taxon>Cyanophyceae</taxon>
        <taxon>Gloeomargaritales</taxon>
        <taxon>Gloeomargaritaceae</taxon>
        <taxon>Gloeomargarita</taxon>
    </lineage>
</organism>
<dbReference type="OrthoDB" id="532085at2"/>
<dbReference type="AlphaFoldDB" id="A0A1J0AGX5"/>
<dbReference type="RefSeq" id="WP_071455908.1">
    <property type="nucleotide sequence ID" value="NZ_CP017675.1"/>
</dbReference>
<reference evidence="1 2" key="1">
    <citation type="submission" date="2016-10" db="EMBL/GenBank/DDBJ databases">
        <title>Description of Gloeomargarita lithophora gen. nov., sp. nov., a thylakoid-bearing basal-branching cyanobacterium with intracellular carbonates, and proposal for Gloeomargaritales ord. nov.</title>
        <authorList>
            <person name="Moreira D."/>
            <person name="Tavera R."/>
            <person name="Benzerara K."/>
            <person name="Skouri-Panet F."/>
            <person name="Couradeau E."/>
            <person name="Gerard E."/>
            <person name="Loussert C."/>
            <person name="Novelo E."/>
            <person name="Zivanovic Y."/>
            <person name="Lopez-Garcia P."/>
        </authorList>
    </citation>
    <scope>NUCLEOTIDE SEQUENCE [LARGE SCALE GENOMIC DNA]</scope>
    <source>
        <strain evidence="1 2">D10</strain>
    </source>
</reference>
<evidence type="ECO:0008006" key="3">
    <source>
        <dbReference type="Google" id="ProtNLM"/>
    </source>
</evidence>
<accession>A0A1J0AGX5</accession>
<protein>
    <recommendedName>
        <fullName evidence="3">Glycogen debranching protein</fullName>
    </recommendedName>
</protein>
<gene>
    <name evidence="1" type="ORF">GlitD10_2823</name>
</gene>
<dbReference type="KEGG" id="glt:GlitD10_2823"/>
<name>A0A1J0AGX5_9CYAN</name>
<proteinExistence type="predicted"/>
<dbReference type="EMBL" id="CP017675">
    <property type="protein sequence ID" value="APB35167.1"/>
    <property type="molecule type" value="Genomic_DNA"/>
</dbReference>
<evidence type="ECO:0000313" key="2">
    <source>
        <dbReference type="Proteomes" id="UP000180235"/>
    </source>
</evidence>